<dbReference type="OrthoDB" id="5583277at2759"/>
<evidence type="ECO:0000256" key="2">
    <source>
        <dbReference type="SAM" id="SignalP"/>
    </source>
</evidence>
<name>A0A6A6CCM6_ZASCE</name>
<evidence type="ECO:0000259" key="3">
    <source>
        <dbReference type="Pfam" id="PF12955"/>
    </source>
</evidence>
<evidence type="ECO:0000256" key="1">
    <source>
        <dbReference type="SAM" id="Phobius"/>
    </source>
</evidence>
<keyword evidence="1" id="KW-0472">Membrane</keyword>
<evidence type="ECO:0000313" key="5">
    <source>
        <dbReference type="Proteomes" id="UP000799537"/>
    </source>
</evidence>
<gene>
    <name evidence="4" type="ORF">M409DRAFT_67986</name>
</gene>
<keyword evidence="1" id="KW-0812">Transmembrane</keyword>
<dbReference type="InterPro" id="IPR024382">
    <property type="entry name" value="Vps3844_C"/>
</dbReference>
<organism evidence="4 5">
    <name type="scientific">Zasmidium cellare ATCC 36951</name>
    <dbReference type="NCBI Taxonomy" id="1080233"/>
    <lineage>
        <taxon>Eukaryota</taxon>
        <taxon>Fungi</taxon>
        <taxon>Dikarya</taxon>
        <taxon>Ascomycota</taxon>
        <taxon>Pezizomycotina</taxon>
        <taxon>Dothideomycetes</taxon>
        <taxon>Dothideomycetidae</taxon>
        <taxon>Mycosphaerellales</taxon>
        <taxon>Mycosphaerellaceae</taxon>
        <taxon>Zasmidium</taxon>
    </lineage>
</organism>
<dbReference type="RefSeq" id="XP_033665392.1">
    <property type="nucleotide sequence ID" value="XM_033817644.1"/>
</dbReference>
<reference evidence="4" key="1">
    <citation type="journal article" date="2020" name="Stud. Mycol.">
        <title>101 Dothideomycetes genomes: a test case for predicting lifestyles and emergence of pathogens.</title>
        <authorList>
            <person name="Haridas S."/>
            <person name="Albert R."/>
            <person name="Binder M."/>
            <person name="Bloem J."/>
            <person name="Labutti K."/>
            <person name="Salamov A."/>
            <person name="Andreopoulos B."/>
            <person name="Baker S."/>
            <person name="Barry K."/>
            <person name="Bills G."/>
            <person name="Bluhm B."/>
            <person name="Cannon C."/>
            <person name="Castanera R."/>
            <person name="Culley D."/>
            <person name="Daum C."/>
            <person name="Ezra D."/>
            <person name="Gonzalez J."/>
            <person name="Henrissat B."/>
            <person name="Kuo A."/>
            <person name="Liang C."/>
            <person name="Lipzen A."/>
            <person name="Lutzoni F."/>
            <person name="Magnuson J."/>
            <person name="Mondo S."/>
            <person name="Nolan M."/>
            <person name="Ohm R."/>
            <person name="Pangilinan J."/>
            <person name="Park H.-J."/>
            <person name="Ramirez L."/>
            <person name="Alfaro M."/>
            <person name="Sun H."/>
            <person name="Tritt A."/>
            <person name="Yoshinaga Y."/>
            <person name="Zwiers L.-H."/>
            <person name="Turgeon B."/>
            <person name="Goodwin S."/>
            <person name="Spatafora J."/>
            <person name="Crous P."/>
            <person name="Grigoriev I."/>
        </authorList>
    </citation>
    <scope>NUCLEOTIDE SEQUENCE</scope>
    <source>
        <strain evidence="4">ATCC 36951</strain>
    </source>
</reference>
<feature type="domain" description="Vacuolar sorting protein Vps3844 C-terminal" evidence="3">
    <location>
        <begin position="271"/>
        <end position="376"/>
    </location>
</feature>
<keyword evidence="1" id="KW-1133">Transmembrane helix</keyword>
<keyword evidence="2" id="KW-0732">Signal</keyword>
<dbReference type="Proteomes" id="UP000799537">
    <property type="component" value="Unassembled WGS sequence"/>
</dbReference>
<sequence>MKLSQSLILPALCWSARLATAATAHIYIHDPESQPRHDTPSRSLNPVPARLVLAQRAGVEDYHSADISREEVIDAINDYGVRTPLFAAESRPHKAFILVEGESDPAAVKPSLRSYTSFELDPAPAAPASKGLFIDLAKQSDPSGFAHLSDDDLYTMFKDSRTLSVNGDMFHIAKSMADFEALFTRLAKENNWSITAIILPQGEYVRTGQGKYQWGTYEMPMGQSPLRKRQQMKEEPLTETLAWKPVESFSAPATAFAANNTTPLRGILPACFLTMSSCESATRNCTGHGKCTKKYHDKTANNKGGVDCYSCSCSATKSNDGKVTTNWGGPACQKKDISIEFWLIVLFTVGMIFLVGFAIGSVYDMGKQELPSVIGAGVSGPTARQRT</sequence>
<accession>A0A6A6CCM6</accession>
<protein>
    <recommendedName>
        <fullName evidence="3">Vacuolar sorting protein Vps3844 C-terminal domain-containing protein</fullName>
    </recommendedName>
</protein>
<feature type="transmembrane region" description="Helical" evidence="1">
    <location>
        <begin position="341"/>
        <end position="363"/>
    </location>
</feature>
<evidence type="ECO:0000313" key="4">
    <source>
        <dbReference type="EMBL" id="KAF2164503.1"/>
    </source>
</evidence>
<proteinExistence type="predicted"/>
<keyword evidence="5" id="KW-1185">Reference proteome</keyword>
<dbReference type="GO" id="GO:0005783">
    <property type="term" value="C:endoplasmic reticulum"/>
    <property type="evidence" value="ECO:0007669"/>
    <property type="project" value="TreeGrafter"/>
</dbReference>
<dbReference type="PANTHER" id="PTHR36853:SF1">
    <property type="entry name" value="DUF3844 DOMAIN-CONTAINING PROTEIN"/>
    <property type="match status" value="1"/>
</dbReference>
<feature type="signal peptide" evidence="2">
    <location>
        <begin position="1"/>
        <end position="21"/>
    </location>
</feature>
<dbReference type="AlphaFoldDB" id="A0A6A6CCM6"/>
<dbReference type="PANTHER" id="PTHR36853">
    <property type="entry name" value="EXPRESSED PROTEIN"/>
    <property type="match status" value="1"/>
</dbReference>
<dbReference type="GeneID" id="54570916"/>
<dbReference type="InterPro" id="IPR053065">
    <property type="entry name" value="Archenteron_Induction-Rel"/>
</dbReference>
<dbReference type="Pfam" id="PF12955">
    <property type="entry name" value="Vps3844_C"/>
    <property type="match status" value="1"/>
</dbReference>
<dbReference type="EMBL" id="ML993604">
    <property type="protein sequence ID" value="KAF2164503.1"/>
    <property type="molecule type" value="Genomic_DNA"/>
</dbReference>
<feature type="chain" id="PRO_5025386854" description="Vacuolar sorting protein Vps3844 C-terminal domain-containing protein" evidence="2">
    <location>
        <begin position="22"/>
        <end position="387"/>
    </location>
</feature>